<proteinExistence type="predicted"/>
<dbReference type="AlphaFoldDB" id="A0A8K0MSK4"/>
<organism evidence="2 3">
    <name type="scientific">Rhamnella rubrinervis</name>
    <dbReference type="NCBI Taxonomy" id="2594499"/>
    <lineage>
        <taxon>Eukaryota</taxon>
        <taxon>Viridiplantae</taxon>
        <taxon>Streptophyta</taxon>
        <taxon>Embryophyta</taxon>
        <taxon>Tracheophyta</taxon>
        <taxon>Spermatophyta</taxon>
        <taxon>Magnoliopsida</taxon>
        <taxon>eudicotyledons</taxon>
        <taxon>Gunneridae</taxon>
        <taxon>Pentapetalae</taxon>
        <taxon>rosids</taxon>
        <taxon>fabids</taxon>
        <taxon>Rosales</taxon>
        <taxon>Rhamnaceae</taxon>
        <taxon>rhamnoid group</taxon>
        <taxon>Rhamneae</taxon>
        <taxon>Rhamnella</taxon>
    </lineage>
</organism>
<comment type="caution">
    <text evidence="2">The sequence shown here is derived from an EMBL/GenBank/DDBJ whole genome shotgun (WGS) entry which is preliminary data.</text>
</comment>
<reference evidence="2" key="1">
    <citation type="submission" date="2020-03" db="EMBL/GenBank/DDBJ databases">
        <title>A high-quality chromosome-level genome assembly of a woody plant with both climbing and erect habits, Rhamnella rubrinervis.</title>
        <authorList>
            <person name="Lu Z."/>
            <person name="Yang Y."/>
            <person name="Zhu X."/>
            <person name="Sun Y."/>
        </authorList>
    </citation>
    <scope>NUCLEOTIDE SEQUENCE</scope>
    <source>
        <strain evidence="2">BYM</strain>
        <tissue evidence="2">Leaf</tissue>
    </source>
</reference>
<evidence type="ECO:0000313" key="3">
    <source>
        <dbReference type="Proteomes" id="UP000796880"/>
    </source>
</evidence>
<gene>
    <name evidence="2" type="ORF">FNV43_RR02013</name>
</gene>
<feature type="chain" id="PRO_5035465634" evidence="1">
    <location>
        <begin position="32"/>
        <end position="129"/>
    </location>
</feature>
<dbReference type="Proteomes" id="UP000796880">
    <property type="component" value="Unassembled WGS sequence"/>
</dbReference>
<dbReference type="EMBL" id="VOIH02000001">
    <property type="protein sequence ID" value="KAF3457356.1"/>
    <property type="molecule type" value="Genomic_DNA"/>
</dbReference>
<accession>A0A8K0MSK4</accession>
<evidence type="ECO:0000256" key="1">
    <source>
        <dbReference type="SAM" id="SignalP"/>
    </source>
</evidence>
<evidence type="ECO:0000313" key="2">
    <source>
        <dbReference type="EMBL" id="KAF3457356.1"/>
    </source>
</evidence>
<protein>
    <submittedName>
        <fullName evidence="2">Uncharacterized protein</fullName>
    </submittedName>
</protein>
<sequence>MADMKINKKQVSHLVVLVVAMVLMANCYVSCESMNIGDVGSDQHHYHDHDDGINVTESHGLTPHYHHHNDGNRKMEVGGVIGSNSVSDPEVRGCYGGPCFFYREACLDGCICVPLFITYGICFGKCGSC</sequence>
<feature type="signal peptide" evidence="1">
    <location>
        <begin position="1"/>
        <end position="31"/>
    </location>
</feature>
<keyword evidence="1" id="KW-0732">Signal</keyword>
<keyword evidence="3" id="KW-1185">Reference proteome</keyword>
<name>A0A8K0MSK4_9ROSA</name>